<reference evidence="12 13" key="1">
    <citation type="journal article" date="2023" name="Insect Mol. Biol.">
        <title>Genome sequencing provides insights into the evolution of gene families encoding plant cell wall-degrading enzymes in longhorned beetles.</title>
        <authorList>
            <person name="Shin N.R."/>
            <person name="Okamura Y."/>
            <person name="Kirsch R."/>
            <person name="Pauchet Y."/>
        </authorList>
    </citation>
    <scope>NUCLEOTIDE SEQUENCE [LARGE SCALE GENOMIC DNA]</scope>
    <source>
        <strain evidence="12">EAD_L_NR</strain>
    </source>
</reference>
<dbReference type="AlphaFoldDB" id="A0AAV8W988"/>
<comment type="caution">
    <text evidence="12">The sequence shown here is derived from an EMBL/GenBank/DDBJ whole genome shotgun (WGS) entry which is preliminary data.</text>
</comment>
<dbReference type="Proteomes" id="UP001159042">
    <property type="component" value="Unassembled WGS sequence"/>
</dbReference>
<keyword evidence="10" id="KW-0472">Membrane</keyword>
<evidence type="ECO:0000256" key="3">
    <source>
        <dbReference type="ARBA" id="ARBA00005995"/>
    </source>
</evidence>
<feature type="binding site" evidence="9">
    <location>
        <position position="246"/>
    </location>
    <ligand>
        <name>FAD</name>
        <dbReference type="ChEBI" id="CHEBI:57692"/>
    </ligand>
</feature>
<dbReference type="InterPro" id="IPR036188">
    <property type="entry name" value="FAD/NAD-bd_sf"/>
</dbReference>
<comment type="function">
    <text evidence="5">Catalyzes the oxidative deamination of primary and some secondary amines such as neurotransmitters, and exogenous amines including the tertiary amine, neurotoxin 1-methyl-4-phenyl-1,2,3,6-tetrahydropyridine (MPTP), with concomitant reduction of oxygen to hydrogen peroxide and participates in the metabolism of neuroactive and vasoactive amines in the central nervous system and peripheral tissues. Preferentially degrades benzylamine and phenylethylamine.</text>
</comment>
<evidence type="ECO:0000256" key="8">
    <source>
        <dbReference type="ARBA" id="ARBA00049430"/>
    </source>
</evidence>
<dbReference type="PRINTS" id="PR00757">
    <property type="entry name" value="AMINEOXDASEF"/>
</dbReference>
<comment type="catalytic activity">
    <reaction evidence="8">
        <text>N-acetylputrescine + O2 + H2O = 4-acetamidobutanal + H2O2 + NH4(+)</text>
        <dbReference type="Rhea" id="RHEA:70283"/>
        <dbReference type="ChEBI" id="CHEBI:7386"/>
        <dbReference type="ChEBI" id="CHEBI:15377"/>
        <dbReference type="ChEBI" id="CHEBI:15379"/>
        <dbReference type="ChEBI" id="CHEBI:16240"/>
        <dbReference type="ChEBI" id="CHEBI:28938"/>
        <dbReference type="ChEBI" id="CHEBI:58263"/>
    </reaction>
    <physiologicalReaction direction="left-to-right" evidence="8">
        <dbReference type="Rhea" id="RHEA:70284"/>
    </physiologicalReaction>
</comment>
<proteinExistence type="inferred from homology"/>
<dbReference type="InterPro" id="IPR050703">
    <property type="entry name" value="Flavin_MAO"/>
</dbReference>
<evidence type="ECO:0000256" key="10">
    <source>
        <dbReference type="RuleBase" id="RU362067"/>
    </source>
</evidence>
<dbReference type="EC" id="1.4.3.-" evidence="10"/>
<dbReference type="Gene3D" id="3.50.50.60">
    <property type="entry name" value="FAD/NAD(P)-binding domain"/>
    <property type="match status" value="1"/>
</dbReference>
<keyword evidence="13" id="KW-1185">Reference proteome</keyword>
<evidence type="ECO:0000256" key="4">
    <source>
        <dbReference type="ARBA" id="ARBA00023002"/>
    </source>
</evidence>
<accession>A0AAV8W988</accession>
<keyword evidence="10" id="KW-1133">Transmembrane helix</keyword>
<keyword evidence="10" id="KW-0812">Transmembrane</keyword>
<sequence length="526" mass="59573">MYNPNDADVIIIGGGIAGLTAAYCLYLKEPTLDILVLESTDQIGGRAFSVPLLVEGGKRISYFDLGAQWITEEQNDLLTFLDSLGIRAQATQKEGRAITHYLHTYTCHQHAKGQLTFLNTSEKFQFAKFIIKVEMLCRKLRESDNSRYVKELSEVTLEQFINETVSSNAIHAVITHMVLCSSGLQPGEVSALFYIFLCLSTRGICHQLPTMDDTLFQLTIKGGAQTICHRIAETIGRDSVVTDEQVKCIFSNSKFVEVKTKHTTYRCRSVIVAVPPNEVLHIKFVPPLPVTYLNAVRETCTSTVTSFVATFNKQFWKAFELSGECFFFDKTTSKGPINYCTDISTNDKVAIAGRIFEEKLTTRKHPVFKREVLEQLAYYLGEEALSPTDYCEMSWTNHSCQMLGWRIGNDDYIKEISQAYDRQVKDFEIFWAGAETTNDWYGYVAGAVHSGLRAALEVLYMLRPAVLNSTDMTVITPTSRQQLARFKNTYSDYSVYTLVEHWKLIVSVCLVTLVALWRLKRAMFLL</sequence>
<keyword evidence="4 10" id="KW-0560">Oxidoreductase</keyword>
<keyword evidence="10" id="KW-0274">FAD</keyword>
<dbReference type="PANTHER" id="PTHR43563:SF1">
    <property type="entry name" value="AMINE OXIDASE [FLAVIN-CONTAINING] B"/>
    <property type="match status" value="1"/>
</dbReference>
<gene>
    <name evidence="12" type="ORF">NQ315_001608</name>
</gene>
<evidence type="ECO:0000256" key="6">
    <source>
        <dbReference type="ARBA" id="ARBA00048448"/>
    </source>
</evidence>
<evidence type="ECO:0000259" key="11">
    <source>
        <dbReference type="Pfam" id="PF01593"/>
    </source>
</evidence>
<dbReference type="SUPFAM" id="SSF54373">
    <property type="entry name" value="FAD-linked reductases, C-terminal domain"/>
    <property type="match status" value="1"/>
</dbReference>
<dbReference type="EMBL" id="JANEYG010000005">
    <property type="protein sequence ID" value="KAJ8923059.1"/>
    <property type="molecule type" value="Genomic_DNA"/>
</dbReference>
<dbReference type="InterPro" id="IPR002937">
    <property type="entry name" value="Amino_oxidase"/>
</dbReference>
<evidence type="ECO:0000256" key="7">
    <source>
        <dbReference type="ARBA" id="ARBA00049354"/>
    </source>
</evidence>
<comment type="cofactor">
    <cofactor evidence="1 10">
        <name>FAD</name>
        <dbReference type="ChEBI" id="CHEBI:57692"/>
    </cofactor>
</comment>
<evidence type="ECO:0000313" key="12">
    <source>
        <dbReference type="EMBL" id="KAJ8923059.1"/>
    </source>
</evidence>
<comment type="catalytic activity">
    <reaction evidence="6">
        <text>a secondary aliphatic amine + O2 + H2O = a primary amine + an aldehyde + H2O2</text>
        <dbReference type="Rhea" id="RHEA:26414"/>
        <dbReference type="ChEBI" id="CHEBI:15377"/>
        <dbReference type="ChEBI" id="CHEBI:15379"/>
        <dbReference type="ChEBI" id="CHEBI:16240"/>
        <dbReference type="ChEBI" id="CHEBI:17478"/>
        <dbReference type="ChEBI" id="CHEBI:58855"/>
        <dbReference type="ChEBI" id="CHEBI:65296"/>
        <dbReference type="EC" id="1.4.3.4"/>
    </reaction>
</comment>
<dbReference type="GO" id="GO:0097621">
    <property type="term" value="F:monoamine oxidase activity"/>
    <property type="evidence" value="ECO:0007669"/>
    <property type="project" value="UniProtKB-EC"/>
</dbReference>
<dbReference type="GO" id="GO:0005741">
    <property type="term" value="C:mitochondrial outer membrane"/>
    <property type="evidence" value="ECO:0007669"/>
    <property type="project" value="UniProtKB-SubCell"/>
</dbReference>
<name>A0AAV8W988_9CUCU</name>
<comment type="subcellular location">
    <subcellularLocation>
        <location evidence="2">Mitochondrion outer membrane</location>
        <topology evidence="2">Single-pass type IV membrane protein</topology>
        <orientation evidence="2">Cytoplasmic side</orientation>
    </subcellularLocation>
</comment>
<feature type="transmembrane region" description="Helical" evidence="10">
    <location>
        <begin position="501"/>
        <end position="519"/>
    </location>
</feature>
<evidence type="ECO:0000256" key="2">
    <source>
        <dbReference type="ARBA" id="ARBA00004362"/>
    </source>
</evidence>
<comment type="catalytic activity">
    <reaction evidence="7">
        <text>benzylamine + O2 + H2O = benzaldehyde + H2O2 + NH4(+)</text>
        <dbReference type="Rhea" id="RHEA:59424"/>
        <dbReference type="ChEBI" id="CHEBI:15377"/>
        <dbReference type="ChEBI" id="CHEBI:15379"/>
        <dbReference type="ChEBI" id="CHEBI:16240"/>
        <dbReference type="ChEBI" id="CHEBI:17169"/>
        <dbReference type="ChEBI" id="CHEBI:28938"/>
        <dbReference type="ChEBI" id="CHEBI:225238"/>
    </reaction>
    <physiologicalReaction direction="left-to-right" evidence="7">
        <dbReference type="Rhea" id="RHEA:59425"/>
    </physiologicalReaction>
</comment>
<dbReference type="InterPro" id="IPR001613">
    <property type="entry name" value="Flavin_amine_oxidase"/>
</dbReference>
<feature type="binding site" evidence="9">
    <location>
        <position position="435"/>
    </location>
    <ligand>
        <name>FAD</name>
        <dbReference type="ChEBI" id="CHEBI:57692"/>
    </ligand>
</feature>
<dbReference type="GO" id="GO:0008131">
    <property type="term" value="F:primary methylamine oxidase activity"/>
    <property type="evidence" value="ECO:0007669"/>
    <property type="project" value="UniProtKB-ARBA"/>
</dbReference>
<comment type="similarity">
    <text evidence="3 10">Belongs to the flavin monoamine oxidase family.</text>
</comment>
<evidence type="ECO:0000313" key="13">
    <source>
        <dbReference type="Proteomes" id="UP001159042"/>
    </source>
</evidence>
<dbReference type="SUPFAM" id="SSF51905">
    <property type="entry name" value="FAD/NAD(P)-binding domain"/>
    <property type="match status" value="1"/>
</dbReference>
<dbReference type="PANTHER" id="PTHR43563">
    <property type="entry name" value="AMINE OXIDASE"/>
    <property type="match status" value="1"/>
</dbReference>
<evidence type="ECO:0000256" key="1">
    <source>
        <dbReference type="ARBA" id="ARBA00001974"/>
    </source>
</evidence>
<keyword evidence="10" id="KW-0285">Flavoprotein</keyword>
<evidence type="ECO:0000256" key="5">
    <source>
        <dbReference type="ARBA" id="ARBA00045409"/>
    </source>
</evidence>
<dbReference type="Pfam" id="PF01593">
    <property type="entry name" value="Amino_oxidase"/>
    <property type="match status" value="1"/>
</dbReference>
<organism evidence="12 13">
    <name type="scientific">Exocentrus adspersus</name>
    <dbReference type="NCBI Taxonomy" id="1586481"/>
    <lineage>
        <taxon>Eukaryota</taxon>
        <taxon>Metazoa</taxon>
        <taxon>Ecdysozoa</taxon>
        <taxon>Arthropoda</taxon>
        <taxon>Hexapoda</taxon>
        <taxon>Insecta</taxon>
        <taxon>Pterygota</taxon>
        <taxon>Neoptera</taxon>
        <taxon>Endopterygota</taxon>
        <taxon>Coleoptera</taxon>
        <taxon>Polyphaga</taxon>
        <taxon>Cucujiformia</taxon>
        <taxon>Chrysomeloidea</taxon>
        <taxon>Cerambycidae</taxon>
        <taxon>Lamiinae</taxon>
        <taxon>Acanthocinini</taxon>
        <taxon>Exocentrus</taxon>
    </lineage>
</organism>
<evidence type="ECO:0000256" key="9">
    <source>
        <dbReference type="PIRSR" id="PIRSR601613-1"/>
    </source>
</evidence>
<protein>
    <recommendedName>
        <fullName evidence="10">Amine oxidase</fullName>
        <ecNumber evidence="10">1.4.3.-</ecNumber>
    </recommendedName>
</protein>
<feature type="domain" description="Amine oxidase" evidence="11">
    <location>
        <begin position="16"/>
        <end position="459"/>
    </location>
</feature>